<keyword evidence="3" id="KW-1003">Cell membrane</keyword>
<dbReference type="AlphaFoldDB" id="F2BC20"/>
<feature type="transmembrane region" description="Helical" evidence="7">
    <location>
        <begin position="44"/>
        <end position="64"/>
    </location>
</feature>
<comment type="subcellular location">
    <subcellularLocation>
        <location evidence="1">Cell membrane</location>
        <topology evidence="1">Multi-pass membrane protein</topology>
    </subcellularLocation>
</comment>
<organism evidence="8 9">
    <name type="scientific">Neisseria bacilliformis ATCC BAA-1200</name>
    <dbReference type="NCBI Taxonomy" id="888742"/>
    <lineage>
        <taxon>Bacteria</taxon>
        <taxon>Pseudomonadati</taxon>
        <taxon>Pseudomonadota</taxon>
        <taxon>Betaproteobacteria</taxon>
        <taxon>Neisseriales</taxon>
        <taxon>Neisseriaceae</taxon>
        <taxon>Neisseria</taxon>
    </lineage>
</organism>
<evidence type="ECO:0000313" key="8">
    <source>
        <dbReference type="EMBL" id="EGF11010.1"/>
    </source>
</evidence>
<dbReference type="EMBL" id="AFAY01000026">
    <property type="protein sequence ID" value="EGF11010.1"/>
    <property type="molecule type" value="Genomic_DNA"/>
</dbReference>
<evidence type="ECO:0000256" key="7">
    <source>
        <dbReference type="SAM" id="Phobius"/>
    </source>
</evidence>
<name>F2BC20_9NEIS</name>
<evidence type="ECO:0000256" key="3">
    <source>
        <dbReference type="ARBA" id="ARBA00022475"/>
    </source>
</evidence>
<evidence type="ECO:0000256" key="1">
    <source>
        <dbReference type="ARBA" id="ARBA00004651"/>
    </source>
</evidence>
<dbReference type="InterPro" id="IPR007140">
    <property type="entry name" value="DUF350"/>
</dbReference>
<gene>
    <name evidence="8" type="ORF">HMPREF9123_1275</name>
</gene>
<dbReference type="Pfam" id="PF03994">
    <property type="entry name" value="DUF350"/>
    <property type="match status" value="1"/>
</dbReference>
<keyword evidence="5 7" id="KW-1133">Transmembrane helix</keyword>
<reference evidence="8 9" key="1">
    <citation type="submission" date="2011-02" db="EMBL/GenBank/DDBJ databases">
        <authorList>
            <person name="Muzny D."/>
            <person name="Qin X."/>
            <person name="Deng J."/>
            <person name="Jiang H."/>
            <person name="Liu Y."/>
            <person name="Qu J."/>
            <person name="Song X.-Z."/>
            <person name="Zhang L."/>
            <person name="Thornton R."/>
            <person name="Coyle M."/>
            <person name="Francisco L."/>
            <person name="Jackson L."/>
            <person name="Javaid M."/>
            <person name="Korchina V."/>
            <person name="Kovar C."/>
            <person name="Mata R."/>
            <person name="Mathew T."/>
            <person name="Ngo R."/>
            <person name="Nguyen L."/>
            <person name="Nguyen N."/>
            <person name="Okwuonu G."/>
            <person name="Ongeri F."/>
            <person name="Pham C."/>
            <person name="Simmons D."/>
            <person name="Wilczek-Boney K."/>
            <person name="Hale W."/>
            <person name="Jakkamsetti A."/>
            <person name="Pham P."/>
            <person name="Ruth R."/>
            <person name="San Lucas F."/>
            <person name="Warren J."/>
            <person name="Zhang J."/>
            <person name="Zhao Z."/>
            <person name="Zhou C."/>
            <person name="Zhu D."/>
            <person name="Lee S."/>
            <person name="Bess C."/>
            <person name="Blankenburg K."/>
            <person name="Forbes L."/>
            <person name="Fu Q."/>
            <person name="Gubbala S."/>
            <person name="Hirani K."/>
            <person name="Jayaseelan J.C."/>
            <person name="Lara F."/>
            <person name="Munidasa M."/>
            <person name="Palculict T."/>
            <person name="Patil S."/>
            <person name="Pu L.-L."/>
            <person name="Saada N."/>
            <person name="Tang L."/>
            <person name="Weissenberger G."/>
            <person name="Zhu Y."/>
            <person name="Hemphill L."/>
            <person name="Shang Y."/>
            <person name="Youmans B."/>
            <person name="Ayvaz T."/>
            <person name="Ross M."/>
            <person name="Santibanez J."/>
            <person name="Aqrawi P."/>
            <person name="Gross S."/>
            <person name="Joshi V."/>
            <person name="Fowler G."/>
            <person name="Nazareth L."/>
            <person name="Reid J."/>
            <person name="Worley K."/>
            <person name="Petrosino J."/>
            <person name="Highlander S."/>
            <person name="Gibbs R."/>
        </authorList>
    </citation>
    <scope>NUCLEOTIDE SEQUENCE [LARGE SCALE GENOMIC DNA]</scope>
    <source>
        <strain evidence="8 9">ATCC BAA-1200</strain>
    </source>
</reference>
<sequence length="132" mass="13664">MTISLSQYALYLQYMAAALLLLSVFCTVYLKITPVNELHLIKNGNLACALSFGGATAGFCLPLASSIAHSVGFTDFILWGILAGALQIAAYFAACRLIARAADELAANNTAVGALFGTLSVSVGLINAACLS</sequence>
<comment type="similarity">
    <text evidence="2">Belongs to the UPF0719 family.</text>
</comment>
<dbReference type="STRING" id="267212.GCA_001063965_02071"/>
<protein>
    <submittedName>
        <fullName evidence="8">Inner membrane protein YjfL</fullName>
    </submittedName>
</protein>
<dbReference type="RefSeq" id="WP_007342284.1">
    <property type="nucleotide sequence ID" value="NZ_GL878494.1"/>
</dbReference>
<proteinExistence type="inferred from homology"/>
<dbReference type="PANTHER" id="PTHR40043">
    <property type="entry name" value="UPF0719 INNER MEMBRANE PROTEIN YJFL"/>
    <property type="match status" value="1"/>
</dbReference>
<evidence type="ECO:0000256" key="2">
    <source>
        <dbReference type="ARBA" id="ARBA00005779"/>
    </source>
</evidence>
<dbReference type="GO" id="GO:0005886">
    <property type="term" value="C:plasma membrane"/>
    <property type="evidence" value="ECO:0007669"/>
    <property type="project" value="UniProtKB-SubCell"/>
</dbReference>
<feature type="transmembrane region" description="Helical" evidence="7">
    <location>
        <begin position="76"/>
        <end position="99"/>
    </location>
</feature>
<evidence type="ECO:0000313" key="9">
    <source>
        <dbReference type="Proteomes" id="UP000004105"/>
    </source>
</evidence>
<dbReference type="HOGENOM" id="CLU_122820_0_1_4"/>
<evidence type="ECO:0000256" key="5">
    <source>
        <dbReference type="ARBA" id="ARBA00022989"/>
    </source>
</evidence>
<evidence type="ECO:0000256" key="6">
    <source>
        <dbReference type="ARBA" id="ARBA00023136"/>
    </source>
</evidence>
<feature type="transmembrane region" description="Helical" evidence="7">
    <location>
        <begin position="111"/>
        <end position="129"/>
    </location>
</feature>
<dbReference type="Proteomes" id="UP000004105">
    <property type="component" value="Unassembled WGS sequence"/>
</dbReference>
<evidence type="ECO:0000256" key="4">
    <source>
        <dbReference type="ARBA" id="ARBA00022692"/>
    </source>
</evidence>
<feature type="transmembrane region" description="Helical" evidence="7">
    <location>
        <begin position="12"/>
        <end position="32"/>
    </location>
</feature>
<keyword evidence="9" id="KW-1185">Reference proteome</keyword>
<keyword evidence="4 7" id="KW-0812">Transmembrane</keyword>
<comment type="caution">
    <text evidence="8">The sequence shown here is derived from an EMBL/GenBank/DDBJ whole genome shotgun (WGS) entry which is preliminary data.</text>
</comment>
<keyword evidence="6 7" id="KW-0472">Membrane</keyword>
<dbReference type="OrthoDB" id="8565764at2"/>
<accession>F2BC20</accession>
<dbReference type="PANTHER" id="PTHR40043:SF1">
    <property type="entry name" value="UPF0719 INNER MEMBRANE PROTEIN YJFL"/>
    <property type="match status" value="1"/>
</dbReference>